<sequence length="234" mass="26359">MIEFKHVSKQYGRRKALDDMTLNFEKGKVYGILGPNGSGKSTMMKMGAGLVFPTKGEVLINGRRVDRSIASEVAFLASEGMIYPALKVRQMIDYFSTQYPDFSMEKSQELQVFLELDPDQKIAKLSKGQQGRLKLLLVLSRQAPVLLLDEPFIGLDPMVRDTIVKGLVSFIDFGEQTVIITTHEITEIEPILDEAIVIEEGRIKAHCHVETLREEQGISVLQWLKNNFVKEGQS</sequence>
<dbReference type="Pfam" id="PF00005">
    <property type="entry name" value="ABC_tran"/>
    <property type="match status" value="1"/>
</dbReference>
<reference evidence="4 5" key="1">
    <citation type="submission" date="2024-02" db="EMBL/GenBank/DDBJ databases">
        <title>Seven novel Bacillus-like species.</title>
        <authorList>
            <person name="Liu G."/>
        </authorList>
    </citation>
    <scope>NUCLEOTIDE SEQUENCE [LARGE SCALE GENOMIC DNA]</scope>
    <source>
        <strain evidence="4 5">FJAT-52991</strain>
    </source>
</reference>
<accession>A0ABZ2N353</accession>
<name>A0ABZ2N353_9BACI</name>
<dbReference type="Proteomes" id="UP001387364">
    <property type="component" value="Chromosome"/>
</dbReference>
<keyword evidence="1" id="KW-0547">Nucleotide-binding</keyword>
<feature type="domain" description="ABC transporter" evidence="3">
    <location>
        <begin position="2"/>
        <end position="225"/>
    </location>
</feature>
<proteinExistence type="predicted"/>
<dbReference type="EMBL" id="CP147404">
    <property type="protein sequence ID" value="WXB92141.1"/>
    <property type="molecule type" value="Genomic_DNA"/>
</dbReference>
<dbReference type="Gene3D" id="3.40.50.300">
    <property type="entry name" value="P-loop containing nucleotide triphosphate hydrolases"/>
    <property type="match status" value="1"/>
</dbReference>
<keyword evidence="5" id="KW-1185">Reference proteome</keyword>
<evidence type="ECO:0000256" key="2">
    <source>
        <dbReference type="ARBA" id="ARBA00022840"/>
    </source>
</evidence>
<protein>
    <submittedName>
        <fullName evidence="4">ABC transporter ATP-binding protein</fullName>
    </submittedName>
</protein>
<dbReference type="SUPFAM" id="SSF52540">
    <property type="entry name" value="P-loop containing nucleoside triphosphate hydrolases"/>
    <property type="match status" value="1"/>
</dbReference>
<dbReference type="PANTHER" id="PTHR43158:SF1">
    <property type="entry name" value="ABC TRANSPORTER, ATP-BINDING PROTEIN"/>
    <property type="match status" value="1"/>
</dbReference>
<dbReference type="InterPro" id="IPR027417">
    <property type="entry name" value="P-loop_NTPase"/>
</dbReference>
<keyword evidence="2 4" id="KW-0067">ATP-binding</keyword>
<dbReference type="CDD" id="cd03230">
    <property type="entry name" value="ABC_DR_subfamily_A"/>
    <property type="match status" value="1"/>
</dbReference>
<dbReference type="RefSeq" id="WP_338750338.1">
    <property type="nucleotide sequence ID" value="NZ_CP147404.1"/>
</dbReference>
<dbReference type="InterPro" id="IPR003439">
    <property type="entry name" value="ABC_transporter-like_ATP-bd"/>
</dbReference>
<dbReference type="InterPro" id="IPR003593">
    <property type="entry name" value="AAA+_ATPase"/>
</dbReference>
<evidence type="ECO:0000313" key="5">
    <source>
        <dbReference type="Proteomes" id="UP001387364"/>
    </source>
</evidence>
<dbReference type="PROSITE" id="PS50893">
    <property type="entry name" value="ABC_TRANSPORTER_2"/>
    <property type="match status" value="1"/>
</dbReference>
<dbReference type="GO" id="GO:0005524">
    <property type="term" value="F:ATP binding"/>
    <property type="evidence" value="ECO:0007669"/>
    <property type="project" value="UniProtKB-KW"/>
</dbReference>
<dbReference type="PANTHER" id="PTHR43158">
    <property type="entry name" value="SKFA PEPTIDE EXPORT ATP-BINDING PROTEIN SKFE"/>
    <property type="match status" value="1"/>
</dbReference>
<dbReference type="SMART" id="SM00382">
    <property type="entry name" value="AAA"/>
    <property type="match status" value="1"/>
</dbReference>
<evidence type="ECO:0000256" key="1">
    <source>
        <dbReference type="ARBA" id="ARBA00022741"/>
    </source>
</evidence>
<gene>
    <name evidence="4" type="ORF">WDJ61_12865</name>
</gene>
<evidence type="ECO:0000259" key="3">
    <source>
        <dbReference type="PROSITE" id="PS50893"/>
    </source>
</evidence>
<organism evidence="4 5">
    <name type="scientific">Bacillus kandeliae</name>
    <dbReference type="NCBI Taxonomy" id="3129297"/>
    <lineage>
        <taxon>Bacteria</taxon>
        <taxon>Bacillati</taxon>
        <taxon>Bacillota</taxon>
        <taxon>Bacilli</taxon>
        <taxon>Bacillales</taxon>
        <taxon>Bacillaceae</taxon>
        <taxon>Bacillus</taxon>
    </lineage>
</organism>
<evidence type="ECO:0000313" key="4">
    <source>
        <dbReference type="EMBL" id="WXB92141.1"/>
    </source>
</evidence>